<reference evidence="1" key="1">
    <citation type="submission" date="2021-02" db="EMBL/GenBank/DDBJ databases">
        <authorList>
            <person name="Nowell W R."/>
        </authorList>
    </citation>
    <scope>NUCLEOTIDE SEQUENCE</scope>
</reference>
<accession>A0A815MK09</accession>
<dbReference type="GO" id="GO:0005737">
    <property type="term" value="C:cytoplasm"/>
    <property type="evidence" value="ECO:0007669"/>
    <property type="project" value="TreeGrafter"/>
</dbReference>
<dbReference type="EMBL" id="CAJNON010001051">
    <property type="protein sequence ID" value="CAF1421656.1"/>
    <property type="molecule type" value="Genomic_DNA"/>
</dbReference>
<dbReference type="InterPro" id="IPR038355">
    <property type="entry name" value="TNFAIP8_sf"/>
</dbReference>
<name>A0A815MK09_9BILA</name>
<dbReference type="AlphaFoldDB" id="A0A815MK09"/>
<gene>
    <name evidence="1" type="ORF">VCS650_LOCUS37750</name>
</gene>
<dbReference type="PANTHER" id="PTHR12757:SF1">
    <property type="entry name" value="PROTEIN SALIVARY GLANDS MARRED"/>
    <property type="match status" value="1"/>
</dbReference>
<evidence type="ECO:0000313" key="2">
    <source>
        <dbReference type="Proteomes" id="UP000663891"/>
    </source>
</evidence>
<evidence type="ECO:0000313" key="1">
    <source>
        <dbReference type="EMBL" id="CAF1421656.1"/>
    </source>
</evidence>
<dbReference type="Proteomes" id="UP000663891">
    <property type="component" value="Unassembled WGS sequence"/>
</dbReference>
<organism evidence="1 2">
    <name type="scientific">Adineta steineri</name>
    <dbReference type="NCBI Taxonomy" id="433720"/>
    <lineage>
        <taxon>Eukaryota</taxon>
        <taxon>Metazoa</taxon>
        <taxon>Spiralia</taxon>
        <taxon>Gnathifera</taxon>
        <taxon>Rotifera</taxon>
        <taxon>Eurotatoria</taxon>
        <taxon>Bdelloidea</taxon>
        <taxon>Adinetida</taxon>
        <taxon>Adinetidae</taxon>
        <taxon>Adineta</taxon>
    </lineage>
</organism>
<dbReference type="OrthoDB" id="10055976at2759"/>
<dbReference type="PANTHER" id="PTHR12757">
    <property type="entry name" value="TUMOR NECROSIS FACTOR INDUCED PROTEIN"/>
    <property type="match status" value="1"/>
</dbReference>
<dbReference type="InterPro" id="IPR008477">
    <property type="entry name" value="TNFAIP8-like"/>
</dbReference>
<comment type="caution">
    <text evidence="1">The sequence shown here is derived from an EMBL/GenBank/DDBJ whole genome shotgun (WGS) entry which is preliminary data.</text>
</comment>
<protein>
    <submittedName>
        <fullName evidence="1">Uncharacterized protein</fullName>
    </submittedName>
</protein>
<dbReference type="Pfam" id="PF05527">
    <property type="entry name" value="TNFAIP8"/>
    <property type="match status" value="1"/>
</dbReference>
<sequence>MEQNYANLSPNHVVSTIAQSRSIRFQKKLCNPNGEQLLMQLRGDFNGILTFIGILKTYDCMLSRFTLQCLFRNCQGLIHSIIGDHLTQKSLDRIDFIFNFISDADFLAYMFNSKLTLNRAIIVEIIDDLRVLVRDGLI</sequence>
<dbReference type="Gene3D" id="1.20.1440.160">
    <property type="entry name" value="Tumor necrosis factor alpha-induced protein 8-like"/>
    <property type="match status" value="1"/>
</dbReference>
<proteinExistence type="predicted"/>
<dbReference type="GO" id="GO:0042981">
    <property type="term" value="P:regulation of apoptotic process"/>
    <property type="evidence" value="ECO:0007669"/>
    <property type="project" value="InterPro"/>
</dbReference>